<dbReference type="Pfam" id="PF14432">
    <property type="entry name" value="DYW_deaminase"/>
    <property type="match status" value="1"/>
</dbReference>
<dbReference type="InterPro" id="IPR002885">
    <property type="entry name" value="PPR_rpt"/>
</dbReference>
<keyword evidence="5" id="KW-1185">Reference proteome</keyword>
<feature type="domain" description="DYW" evidence="3">
    <location>
        <begin position="487"/>
        <end position="561"/>
    </location>
</feature>
<evidence type="ECO:0000313" key="4">
    <source>
        <dbReference type="EMBL" id="CAA7410528.1"/>
    </source>
</evidence>
<reference evidence="4" key="1">
    <citation type="submission" date="2020-02" db="EMBL/GenBank/DDBJ databases">
        <authorList>
            <person name="Scholz U."/>
            <person name="Mascher M."/>
            <person name="Fiebig A."/>
        </authorList>
    </citation>
    <scope>NUCLEOTIDE SEQUENCE</scope>
</reference>
<dbReference type="NCBIfam" id="TIGR00756">
    <property type="entry name" value="PPR"/>
    <property type="match status" value="2"/>
</dbReference>
<dbReference type="FunFam" id="1.25.40.10:FF:001093">
    <property type="entry name" value="Pentatricopeptide repeat-containing protein At2g34400"/>
    <property type="match status" value="1"/>
</dbReference>
<dbReference type="AlphaFoldDB" id="A0A7I8LMP4"/>
<evidence type="ECO:0000259" key="3">
    <source>
        <dbReference type="Pfam" id="PF14432"/>
    </source>
</evidence>
<dbReference type="Pfam" id="PF20431">
    <property type="entry name" value="E_motif"/>
    <property type="match status" value="1"/>
</dbReference>
<dbReference type="GO" id="GO:0003723">
    <property type="term" value="F:RNA binding"/>
    <property type="evidence" value="ECO:0007669"/>
    <property type="project" value="InterPro"/>
</dbReference>
<dbReference type="OrthoDB" id="1912849at2759"/>
<dbReference type="InterPro" id="IPR011990">
    <property type="entry name" value="TPR-like_helical_dom_sf"/>
</dbReference>
<dbReference type="InterPro" id="IPR046848">
    <property type="entry name" value="E_motif"/>
</dbReference>
<dbReference type="EMBL" id="LR746281">
    <property type="protein sequence ID" value="CAA7410528.1"/>
    <property type="molecule type" value="Genomic_DNA"/>
</dbReference>
<feature type="repeat" description="PPR" evidence="2">
    <location>
        <begin position="401"/>
        <end position="435"/>
    </location>
</feature>
<dbReference type="PROSITE" id="PS51375">
    <property type="entry name" value="PPR"/>
    <property type="match status" value="2"/>
</dbReference>
<keyword evidence="1" id="KW-0677">Repeat</keyword>
<dbReference type="PANTHER" id="PTHR47926:SF464">
    <property type="entry name" value="DYW DOMAIN-CONTAINING PROTEIN"/>
    <property type="match status" value="1"/>
</dbReference>
<dbReference type="Pfam" id="PF13041">
    <property type="entry name" value="PPR_2"/>
    <property type="match status" value="1"/>
</dbReference>
<evidence type="ECO:0000256" key="1">
    <source>
        <dbReference type="ARBA" id="ARBA00022737"/>
    </source>
</evidence>
<accession>A0A7I8LMP4</accession>
<dbReference type="GO" id="GO:0008270">
    <property type="term" value="F:zinc ion binding"/>
    <property type="evidence" value="ECO:0007669"/>
    <property type="project" value="InterPro"/>
</dbReference>
<dbReference type="InterPro" id="IPR046960">
    <property type="entry name" value="PPR_At4g14850-like_plant"/>
</dbReference>
<evidence type="ECO:0000313" key="5">
    <source>
        <dbReference type="Proteomes" id="UP000663760"/>
    </source>
</evidence>
<dbReference type="GO" id="GO:0009451">
    <property type="term" value="P:RNA modification"/>
    <property type="evidence" value="ECO:0007669"/>
    <property type="project" value="InterPro"/>
</dbReference>
<proteinExistence type="predicted"/>
<dbReference type="SUPFAM" id="SSF48452">
    <property type="entry name" value="TPR-like"/>
    <property type="match status" value="1"/>
</dbReference>
<dbReference type="Proteomes" id="UP000663760">
    <property type="component" value="Chromosome 18"/>
</dbReference>
<organism evidence="4 5">
    <name type="scientific">Spirodela intermedia</name>
    <name type="common">Intermediate duckweed</name>
    <dbReference type="NCBI Taxonomy" id="51605"/>
    <lineage>
        <taxon>Eukaryota</taxon>
        <taxon>Viridiplantae</taxon>
        <taxon>Streptophyta</taxon>
        <taxon>Embryophyta</taxon>
        <taxon>Tracheophyta</taxon>
        <taxon>Spermatophyta</taxon>
        <taxon>Magnoliopsida</taxon>
        <taxon>Liliopsida</taxon>
        <taxon>Araceae</taxon>
        <taxon>Lemnoideae</taxon>
        <taxon>Spirodela</taxon>
    </lineage>
</organism>
<protein>
    <recommendedName>
        <fullName evidence="3">DYW domain-containing protein</fullName>
    </recommendedName>
</protein>
<dbReference type="PANTHER" id="PTHR47926">
    <property type="entry name" value="PENTATRICOPEPTIDE REPEAT-CONTAINING PROTEIN"/>
    <property type="match status" value="1"/>
</dbReference>
<sequence length="561" mass="60676">MPPAAERRAAAAAEDPGRTHARLVKTASGDRSLYNRLITLYSRDSSTVADALRLFYRLPFAPSVVSWTAIISAMDPAAALHLFVSMVRSRTLPNQRTVASLLGKCAACPAVLSGAAPQIHSLSLKLCLSHLPFAGSAVVASYCKVGRPLDALKVFDEIDEKDEVCYAAAVVGLAQNRRPVDALSLFAAMRAAAVESTMYSVSGALRSAAEMAALEQARLIHAHAMVVGLEANLAVGTALVDAYGKCGLVCDAQRAFDGLCGDANVVAWNALLSAYAQQGDADHALHAFDRMLGGGLKANEYTFLAILTACSNAGLVSEAERWLGLMSAEHGVTPALEHYTCLVGALARVGRLEEAERVARLMPFEADAAVWRTLLSACVAHGDAGLGRTACRRILEVDPQDDSAYVMLANVYAAAGRRDEVAELWSTMRYRGVKKEGGRSWVEVRGEVHEFLAGDRRHTRAAEIYAKVEELMGEVERLGYEAGGRRELWHHSERLALAYGLLSGGAPLGKPLRVVKNVRICGDCHEAFRFMSRALDREIVVRDANRYHRFEHGLCTCKGLW</sequence>
<feature type="repeat" description="PPR" evidence="2">
    <location>
        <begin position="264"/>
        <end position="298"/>
    </location>
</feature>
<name>A0A7I8LMP4_SPIIN</name>
<gene>
    <name evidence="4" type="ORF">SI8410_18021206</name>
</gene>
<evidence type="ECO:0000256" key="2">
    <source>
        <dbReference type="PROSITE-ProRule" id="PRU00708"/>
    </source>
</evidence>
<dbReference type="InterPro" id="IPR032867">
    <property type="entry name" value="DYW_dom"/>
</dbReference>
<dbReference type="Pfam" id="PF01535">
    <property type="entry name" value="PPR"/>
    <property type="match status" value="2"/>
</dbReference>
<dbReference type="Gene3D" id="1.25.40.10">
    <property type="entry name" value="Tetratricopeptide repeat domain"/>
    <property type="match status" value="3"/>
</dbReference>